<accession>A0A179FC54</accession>
<evidence type="ECO:0000313" key="2">
    <source>
        <dbReference type="EMBL" id="OAQ62653.1"/>
    </source>
</evidence>
<dbReference type="EMBL" id="LSBJ02000006">
    <property type="protein sequence ID" value="OAQ62653.1"/>
    <property type="molecule type" value="Genomic_DNA"/>
</dbReference>
<dbReference type="OrthoDB" id="4940807at2759"/>
<dbReference type="AlphaFoldDB" id="A0A179FC54"/>
<dbReference type="KEGG" id="pchm:VFPPC_16364"/>
<comment type="caution">
    <text evidence="2">The sequence shown here is derived from an EMBL/GenBank/DDBJ whole genome shotgun (WGS) entry which is preliminary data.</text>
</comment>
<dbReference type="RefSeq" id="XP_018140233.1">
    <property type="nucleotide sequence ID" value="XM_018294117.1"/>
</dbReference>
<gene>
    <name evidence="2" type="ORF">VFPPC_16364</name>
</gene>
<proteinExistence type="predicted"/>
<evidence type="ECO:0000313" key="3">
    <source>
        <dbReference type="Proteomes" id="UP000078397"/>
    </source>
</evidence>
<organism evidence="2 3">
    <name type="scientific">Pochonia chlamydosporia 170</name>
    <dbReference type="NCBI Taxonomy" id="1380566"/>
    <lineage>
        <taxon>Eukaryota</taxon>
        <taxon>Fungi</taxon>
        <taxon>Dikarya</taxon>
        <taxon>Ascomycota</taxon>
        <taxon>Pezizomycotina</taxon>
        <taxon>Sordariomycetes</taxon>
        <taxon>Hypocreomycetidae</taxon>
        <taxon>Hypocreales</taxon>
        <taxon>Clavicipitaceae</taxon>
        <taxon>Pochonia</taxon>
    </lineage>
</organism>
<feature type="region of interest" description="Disordered" evidence="1">
    <location>
        <begin position="116"/>
        <end position="157"/>
    </location>
</feature>
<dbReference type="GeneID" id="28858111"/>
<name>A0A179FC54_METCM</name>
<dbReference type="Proteomes" id="UP000078397">
    <property type="component" value="Unassembled WGS sequence"/>
</dbReference>
<protein>
    <recommendedName>
        <fullName evidence="4">BZIP domain-containing protein</fullName>
    </recommendedName>
</protein>
<evidence type="ECO:0000256" key="1">
    <source>
        <dbReference type="SAM" id="MobiDB-lite"/>
    </source>
</evidence>
<feature type="compositionally biased region" description="Polar residues" evidence="1">
    <location>
        <begin position="146"/>
        <end position="156"/>
    </location>
</feature>
<feature type="compositionally biased region" description="Polar residues" evidence="1">
    <location>
        <begin position="116"/>
        <end position="126"/>
    </location>
</feature>
<sequence>MTPTKWPRQPDRAARLRTSQRKHKEKVKHRIIDLESRLFTTECKLERALAAIATLSDDLFAVLQPNTLRTGHRPLSTARVNSEPTHGVVQKCTLPWENDAKPEDFSWSSALLQGGKTTQSSLQASEGGTPDRSSSNDTCDSSTSRQSDTPASTSFSEDLAHESYDALDLTAMRDWIEPRFKKPFGKDADRIQPSSLFALMDFISS</sequence>
<reference evidence="2 3" key="1">
    <citation type="journal article" date="2016" name="PLoS Pathog.">
        <title>Biosynthesis of antibiotic leucinostatins in bio-control fungus Purpureocillium lilacinum and their inhibition on phytophthora revealed by genome mining.</title>
        <authorList>
            <person name="Wang G."/>
            <person name="Liu Z."/>
            <person name="Lin R."/>
            <person name="Li E."/>
            <person name="Mao Z."/>
            <person name="Ling J."/>
            <person name="Yang Y."/>
            <person name="Yin W.B."/>
            <person name="Xie B."/>
        </authorList>
    </citation>
    <scope>NUCLEOTIDE SEQUENCE [LARGE SCALE GENOMIC DNA]</scope>
    <source>
        <strain evidence="2">170</strain>
    </source>
</reference>
<evidence type="ECO:0008006" key="4">
    <source>
        <dbReference type="Google" id="ProtNLM"/>
    </source>
</evidence>
<dbReference type="STRING" id="1380566.A0A179FC54"/>
<feature type="region of interest" description="Disordered" evidence="1">
    <location>
        <begin position="1"/>
        <end position="22"/>
    </location>
</feature>
<feature type="compositionally biased region" description="Low complexity" evidence="1">
    <location>
        <begin position="131"/>
        <end position="145"/>
    </location>
</feature>
<keyword evidence="3" id="KW-1185">Reference proteome</keyword>